<evidence type="ECO:0000313" key="3">
    <source>
        <dbReference type="EMBL" id="KZO93187.1"/>
    </source>
</evidence>
<dbReference type="Pfam" id="PF01764">
    <property type="entry name" value="Lipase_3"/>
    <property type="match status" value="1"/>
</dbReference>
<feature type="compositionally biased region" description="Basic and acidic residues" evidence="1">
    <location>
        <begin position="103"/>
        <end position="112"/>
    </location>
</feature>
<proteinExistence type="predicted"/>
<dbReference type="InterPro" id="IPR029058">
    <property type="entry name" value="AB_hydrolase_fold"/>
</dbReference>
<evidence type="ECO:0000259" key="2">
    <source>
        <dbReference type="Pfam" id="PF01764"/>
    </source>
</evidence>
<feature type="compositionally biased region" description="Polar residues" evidence="1">
    <location>
        <begin position="244"/>
        <end position="266"/>
    </location>
</feature>
<dbReference type="Proteomes" id="UP000076738">
    <property type="component" value="Unassembled WGS sequence"/>
</dbReference>
<sequence length="798" mass="88052">MPIIAPMADGSHDASAASQSFHAAALSLLDEDGELETASSATSMRDVATASVQDQTKPSSTQNSSPTDTHTAYYTAPTVDDTWTDQQPSRLSYYTADGDQDHDEDHEPDHQQSHPNPTRSLKPFSDIDLLLRRRASFPLSVPDDREDPELDTVFEPDVSPTRNSVLFPSELQRSRRSSAYTLNSNAPSRTTSFGERQAKISPLPTPLPSPTRRQFDGLPETSELDEPPVHGLRYRGKRKSTVRINGTNSLPKSDTVSSDMTATSDVSDLADHAYPPRPSAPTPTKSNSLNTHMLVPKTPVSDSHVITPTYVASPESGAPPSTVTMSDMLKQLKRQESIHPEPKPADVKATQPLSIKDVQQYAAFCLTLWWKAANAAVHSVGEPSHILHILAFAILSTVLPIIQYFLRFSQDTWTGIRAKYRIPSIPQLLRIKHENDYTLFDCLSKEQADAGKLALSVNRHSDTARVFDLDAARLLLQLNALLNLREVNPTADRFAKQGEQYVRLSAAALGLEYTPVSELNTNSSACCAAFYDLKSNWIVLAFKGESMAEVDEVIINAMSPSVHVGQHIHGFGKARSCYSDRLFPRRPSTDSRMPYHTIIRTVRIIASQLPTAEPIQLYFTGHGSGAAIASLAMAAALDASAGDFGETVEVSDGYVFGAPTICDKKSVREFNHKEAKQWERPRVLWRVVNRKDSLARHKSWNFDTTTQQHLGTGLELTAHSSKVLVLDKHTSRTSLSASHQPSPRGGGSLRPERAQNDTSSRLRRLVQDWPVVGGLAGHSLGAYWEVMKNLQDLEFEWK</sequence>
<feature type="region of interest" description="Disordered" evidence="1">
    <location>
        <begin position="244"/>
        <end position="291"/>
    </location>
</feature>
<dbReference type="Gene3D" id="3.40.50.1820">
    <property type="entry name" value="alpha/beta hydrolase"/>
    <property type="match status" value="1"/>
</dbReference>
<feature type="region of interest" description="Disordered" evidence="1">
    <location>
        <begin position="35"/>
        <end position="73"/>
    </location>
</feature>
<feature type="compositionally biased region" description="Polar residues" evidence="1">
    <location>
        <begin position="282"/>
        <end position="291"/>
    </location>
</feature>
<feature type="compositionally biased region" description="Polar residues" evidence="1">
    <location>
        <begin position="732"/>
        <end position="741"/>
    </location>
</feature>
<dbReference type="SUPFAM" id="SSF53474">
    <property type="entry name" value="alpha/beta-Hydrolases"/>
    <property type="match status" value="1"/>
</dbReference>
<name>A0A167J2P3_CALVF</name>
<dbReference type="InterPro" id="IPR002921">
    <property type="entry name" value="Fungal_lipase-type"/>
</dbReference>
<dbReference type="OrthoDB" id="426718at2759"/>
<dbReference type="EMBL" id="KV417303">
    <property type="protein sequence ID" value="KZO93187.1"/>
    <property type="molecule type" value="Genomic_DNA"/>
</dbReference>
<reference evidence="3 4" key="1">
    <citation type="journal article" date="2016" name="Mol. Biol. Evol.">
        <title>Comparative Genomics of Early-Diverging Mushroom-Forming Fungi Provides Insights into the Origins of Lignocellulose Decay Capabilities.</title>
        <authorList>
            <person name="Nagy L.G."/>
            <person name="Riley R."/>
            <person name="Tritt A."/>
            <person name="Adam C."/>
            <person name="Daum C."/>
            <person name="Floudas D."/>
            <person name="Sun H."/>
            <person name="Yadav J.S."/>
            <person name="Pangilinan J."/>
            <person name="Larsson K.H."/>
            <person name="Matsuura K."/>
            <person name="Barry K."/>
            <person name="Labutti K."/>
            <person name="Kuo R."/>
            <person name="Ohm R.A."/>
            <person name="Bhattacharya S.S."/>
            <person name="Shirouzu T."/>
            <person name="Yoshinaga Y."/>
            <person name="Martin F.M."/>
            <person name="Grigoriev I.V."/>
            <person name="Hibbett D.S."/>
        </authorList>
    </citation>
    <scope>NUCLEOTIDE SEQUENCE [LARGE SCALE GENOMIC DNA]</scope>
    <source>
        <strain evidence="3 4">TUFC12733</strain>
    </source>
</reference>
<feature type="region of interest" description="Disordered" evidence="1">
    <location>
        <begin position="731"/>
        <end position="760"/>
    </location>
</feature>
<gene>
    <name evidence="3" type="ORF">CALVIDRAFT_566675</name>
</gene>
<feature type="domain" description="Fungal lipase-type" evidence="2">
    <location>
        <begin position="601"/>
        <end position="697"/>
    </location>
</feature>
<feature type="compositionally biased region" description="Polar residues" evidence="1">
    <location>
        <begin position="177"/>
        <end position="194"/>
    </location>
</feature>
<feature type="region of interest" description="Disordered" evidence="1">
    <location>
        <begin position="92"/>
        <end position="122"/>
    </location>
</feature>
<dbReference type="AlphaFoldDB" id="A0A167J2P3"/>
<dbReference type="STRING" id="1330018.A0A167J2P3"/>
<keyword evidence="4" id="KW-1185">Reference proteome</keyword>
<feature type="compositionally biased region" description="Polar residues" evidence="1">
    <location>
        <begin position="50"/>
        <end position="72"/>
    </location>
</feature>
<organism evidence="3 4">
    <name type="scientific">Calocera viscosa (strain TUFC12733)</name>
    <dbReference type="NCBI Taxonomy" id="1330018"/>
    <lineage>
        <taxon>Eukaryota</taxon>
        <taxon>Fungi</taxon>
        <taxon>Dikarya</taxon>
        <taxon>Basidiomycota</taxon>
        <taxon>Agaricomycotina</taxon>
        <taxon>Dacrymycetes</taxon>
        <taxon>Dacrymycetales</taxon>
        <taxon>Dacrymycetaceae</taxon>
        <taxon>Calocera</taxon>
    </lineage>
</organism>
<feature type="region of interest" description="Disordered" evidence="1">
    <location>
        <begin position="174"/>
        <end position="232"/>
    </location>
</feature>
<protein>
    <recommendedName>
        <fullName evidence="2">Fungal lipase-type domain-containing protein</fullName>
    </recommendedName>
</protein>
<evidence type="ECO:0000313" key="4">
    <source>
        <dbReference type="Proteomes" id="UP000076738"/>
    </source>
</evidence>
<dbReference type="GO" id="GO:0006629">
    <property type="term" value="P:lipid metabolic process"/>
    <property type="evidence" value="ECO:0007669"/>
    <property type="project" value="InterPro"/>
</dbReference>
<accession>A0A167J2P3</accession>
<evidence type="ECO:0000256" key="1">
    <source>
        <dbReference type="SAM" id="MobiDB-lite"/>
    </source>
</evidence>